<dbReference type="AlphaFoldDB" id="A6KB95"/>
<sequence>MEREETVAKDPGPQAGYSLFFKEKIKEETRKEMADSPLIMSQIKKNTLQFTRRRG</sequence>
<organism evidence="1 2">
    <name type="scientific">Rattus norvegicus</name>
    <name type="common">Rat</name>
    <dbReference type="NCBI Taxonomy" id="10116"/>
    <lineage>
        <taxon>Eukaryota</taxon>
        <taxon>Metazoa</taxon>
        <taxon>Chordata</taxon>
        <taxon>Craniata</taxon>
        <taxon>Vertebrata</taxon>
        <taxon>Euteleostomi</taxon>
        <taxon>Mammalia</taxon>
        <taxon>Eutheria</taxon>
        <taxon>Euarchontoglires</taxon>
        <taxon>Glires</taxon>
        <taxon>Rodentia</taxon>
        <taxon>Myomorpha</taxon>
        <taxon>Muroidea</taxon>
        <taxon>Muridae</taxon>
        <taxon>Murinae</taxon>
        <taxon>Rattus</taxon>
    </lineage>
</organism>
<proteinExistence type="predicted"/>
<protein>
    <submittedName>
        <fullName evidence="1">RCG23004, isoform CRA_c</fullName>
    </submittedName>
</protein>
<evidence type="ECO:0000313" key="2">
    <source>
        <dbReference type="Proteomes" id="UP000234681"/>
    </source>
</evidence>
<gene>
    <name evidence="1" type="ORF">rCG_23004</name>
</gene>
<dbReference type="EMBL" id="CH474033">
    <property type="protein sequence ID" value="EDL99771.1"/>
    <property type="molecule type" value="Genomic_DNA"/>
</dbReference>
<dbReference type="Proteomes" id="UP000234681">
    <property type="component" value="Chromosome 1"/>
</dbReference>
<evidence type="ECO:0000313" key="1">
    <source>
        <dbReference type="EMBL" id="EDL99771.1"/>
    </source>
</evidence>
<name>A6KB95_RAT</name>
<reference evidence="1 2" key="1">
    <citation type="submission" date="2005-09" db="EMBL/GenBank/DDBJ databases">
        <authorList>
            <person name="Mural R.J."/>
            <person name="Li P.W."/>
            <person name="Adams M.D."/>
            <person name="Amanatides P.G."/>
            <person name="Baden-Tillson H."/>
            <person name="Barnstead M."/>
            <person name="Chin S.H."/>
            <person name="Dew I."/>
            <person name="Evans C.A."/>
            <person name="Ferriera S."/>
            <person name="Flanigan M."/>
            <person name="Fosler C."/>
            <person name="Glodek A."/>
            <person name="Gu Z."/>
            <person name="Holt R.A."/>
            <person name="Jennings D."/>
            <person name="Kraft C.L."/>
            <person name="Lu F."/>
            <person name="Nguyen T."/>
            <person name="Nusskern D.R."/>
            <person name="Pfannkoch C.M."/>
            <person name="Sitter C."/>
            <person name="Sutton G.G."/>
            <person name="Venter J.C."/>
            <person name="Wang Z."/>
            <person name="Woodage T."/>
            <person name="Zheng X.H."/>
            <person name="Zhong F."/>
        </authorList>
    </citation>
    <scope>NUCLEOTIDE SEQUENCE [LARGE SCALE GENOMIC DNA]</scope>
    <source>
        <strain>BN</strain>
        <strain evidence="2">Sprague-Dawley</strain>
    </source>
</reference>
<accession>A6KB95</accession>